<protein>
    <recommendedName>
        <fullName evidence="5">BED-type domain-containing protein</fullName>
    </recommendedName>
</protein>
<dbReference type="AlphaFoldDB" id="A0A4C1U1C9"/>
<dbReference type="InterPro" id="IPR036236">
    <property type="entry name" value="Znf_C2H2_sf"/>
</dbReference>
<sequence length="159" mass="18194">MKLGELNHIEFNPLKIQLGASTEKKSPLDATPLFRNTLLSATPIYNRRLRVTHARREARASRWTVERTGGSASEARRHLSHFAIMKPKTSVIWSYFVEIDDAKARCKLCDKVYSRKGRTTTAIKSHLKAIHAEQFVEFEKLNEAAKLSSETKREKVSQK</sequence>
<keyword evidence="7" id="KW-1185">Reference proteome</keyword>
<name>A0A4C1U1C9_EUMVA</name>
<evidence type="ECO:0000313" key="7">
    <source>
        <dbReference type="Proteomes" id="UP000299102"/>
    </source>
</evidence>
<dbReference type="Pfam" id="PF02892">
    <property type="entry name" value="zf-BED"/>
    <property type="match status" value="1"/>
</dbReference>
<keyword evidence="1" id="KW-0479">Metal-binding</keyword>
<dbReference type="InterPro" id="IPR003656">
    <property type="entry name" value="Znf_BED"/>
</dbReference>
<gene>
    <name evidence="6" type="ORF">EVAR_5593_1</name>
</gene>
<dbReference type="GO" id="GO:0008270">
    <property type="term" value="F:zinc ion binding"/>
    <property type="evidence" value="ECO:0007669"/>
    <property type="project" value="UniProtKB-KW"/>
</dbReference>
<evidence type="ECO:0000259" key="5">
    <source>
        <dbReference type="PROSITE" id="PS50808"/>
    </source>
</evidence>
<dbReference type="OrthoDB" id="7699631at2759"/>
<dbReference type="GO" id="GO:0003677">
    <property type="term" value="F:DNA binding"/>
    <property type="evidence" value="ECO:0007669"/>
    <property type="project" value="InterPro"/>
</dbReference>
<proteinExistence type="predicted"/>
<dbReference type="PROSITE" id="PS50808">
    <property type="entry name" value="ZF_BED"/>
    <property type="match status" value="1"/>
</dbReference>
<keyword evidence="3" id="KW-0862">Zinc</keyword>
<accession>A0A4C1U1C9</accession>
<comment type="caution">
    <text evidence="6">The sequence shown here is derived from an EMBL/GenBank/DDBJ whole genome shotgun (WGS) entry which is preliminary data.</text>
</comment>
<reference evidence="6 7" key="1">
    <citation type="journal article" date="2019" name="Commun. Biol.">
        <title>The bagworm genome reveals a unique fibroin gene that provides high tensile strength.</title>
        <authorList>
            <person name="Kono N."/>
            <person name="Nakamura H."/>
            <person name="Ohtoshi R."/>
            <person name="Tomita M."/>
            <person name="Numata K."/>
            <person name="Arakawa K."/>
        </authorList>
    </citation>
    <scope>NUCLEOTIDE SEQUENCE [LARGE SCALE GENOMIC DNA]</scope>
</reference>
<keyword evidence="2 4" id="KW-0863">Zinc-finger</keyword>
<organism evidence="6 7">
    <name type="scientific">Eumeta variegata</name>
    <name type="common">Bagworm moth</name>
    <name type="synonym">Eumeta japonica</name>
    <dbReference type="NCBI Taxonomy" id="151549"/>
    <lineage>
        <taxon>Eukaryota</taxon>
        <taxon>Metazoa</taxon>
        <taxon>Ecdysozoa</taxon>
        <taxon>Arthropoda</taxon>
        <taxon>Hexapoda</taxon>
        <taxon>Insecta</taxon>
        <taxon>Pterygota</taxon>
        <taxon>Neoptera</taxon>
        <taxon>Endopterygota</taxon>
        <taxon>Lepidoptera</taxon>
        <taxon>Glossata</taxon>
        <taxon>Ditrysia</taxon>
        <taxon>Tineoidea</taxon>
        <taxon>Psychidae</taxon>
        <taxon>Oiketicinae</taxon>
        <taxon>Eumeta</taxon>
    </lineage>
</organism>
<evidence type="ECO:0000256" key="4">
    <source>
        <dbReference type="PROSITE-ProRule" id="PRU00027"/>
    </source>
</evidence>
<dbReference type="Proteomes" id="UP000299102">
    <property type="component" value="Unassembled WGS sequence"/>
</dbReference>
<dbReference type="SUPFAM" id="SSF57667">
    <property type="entry name" value="beta-beta-alpha zinc fingers"/>
    <property type="match status" value="1"/>
</dbReference>
<dbReference type="SMART" id="SM00614">
    <property type="entry name" value="ZnF_BED"/>
    <property type="match status" value="1"/>
</dbReference>
<evidence type="ECO:0000256" key="3">
    <source>
        <dbReference type="ARBA" id="ARBA00022833"/>
    </source>
</evidence>
<feature type="domain" description="BED-type" evidence="5">
    <location>
        <begin position="87"/>
        <end position="138"/>
    </location>
</feature>
<evidence type="ECO:0000256" key="2">
    <source>
        <dbReference type="ARBA" id="ARBA00022771"/>
    </source>
</evidence>
<evidence type="ECO:0000256" key="1">
    <source>
        <dbReference type="ARBA" id="ARBA00022723"/>
    </source>
</evidence>
<dbReference type="EMBL" id="BGZK01000115">
    <property type="protein sequence ID" value="GBP20163.1"/>
    <property type="molecule type" value="Genomic_DNA"/>
</dbReference>
<evidence type="ECO:0000313" key="6">
    <source>
        <dbReference type="EMBL" id="GBP20163.1"/>
    </source>
</evidence>